<reference evidence="2 3" key="1">
    <citation type="submission" date="2024-02" db="EMBL/GenBank/DDBJ databases">
        <title>A draft genome for the cacao thread blight pathogen Marasmius crinis-equi.</title>
        <authorList>
            <person name="Cohen S.P."/>
            <person name="Baruah I.K."/>
            <person name="Amoako-Attah I."/>
            <person name="Bukari Y."/>
            <person name="Meinhardt L.W."/>
            <person name="Bailey B.A."/>
        </authorList>
    </citation>
    <scope>NUCLEOTIDE SEQUENCE [LARGE SCALE GENOMIC DNA]</scope>
    <source>
        <strain evidence="2 3">GH-76</strain>
    </source>
</reference>
<evidence type="ECO:0000313" key="2">
    <source>
        <dbReference type="EMBL" id="KAL0567302.1"/>
    </source>
</evidence>
<feature type="region of interest" description="Disordered" evidence="1">
    <location>
        <begin position="1"/>
        <end position="30"/>
    </location>
</feature>
<keyword evidence="3" id="KW-1185">Reference proteome</keyword>
<dbReference type="EMBL" id="JBAHYK010001622">
    <property type="protein sequence ID" value="KAL0567302.1"/>
    <property type="molecule type" value="Genomic_DNA"/>
</dbReference>
<organism evidence="2 3">
    <name type="scientific">Marasmius crinis-equi</name>
    <dbReference type="NCBI Taxonomy" id="585013"/>
    <lineage>
        <taxon>Eukaryota</taxon>
        <taxon>Fungi</taxon>
        <taxon>Dikarya</taxon>
        <taxon>Basidiomycota</taxon>
        <taxon>Agaricomycotina</taxon>
        <taxon>Agaricomycetes</taxon>
        <taxon>Agaricomycetidae</taxon>
        <taxon>Agaricales</taxon>
        <taxon>Marasmiineae</taxon>
        <taxon>Marasmiaceae</taxon>
        <taxon>Marasmius</taxon>
    </lineage>
</organism>
<evidence type="ECO:0000313" key="3">
    <source>
        <dbReference type="Proteomes" id="UP001465976"/>
    </source>
</evidence>
<sequence>MSHTTPQPGINMASPHSHPESAHLDLGDDGLEDDSLMSVVSMASNDAWGNNPYNPNHTSRYEWHKDGQQLVLFACGDLSTCDWSASGTPNCDQSLDNLPTKPWVAAQIYCCRPEAAAANVALPTFTGQQVQERKTLFKSSICDKRRTLRDFDNTLVDLETRL</sequence>
<name>A0ABR3EWX7_9AGAR</name>
<proteinExistence type="predicted"/>
<dbReference type="Proteomes" id="UP001465976">
    <property type="component" value="Unassembled WGS sequence"/>
</dbReference>
<feature type="compositionally biased region" description="Basic and acidic residues" evidence="1">
    <location>
        <begin position="17"/>
        <end position="26"/>
    </location>
</feature>
<protein>
    <submittedName>
        <fullName evidence="2">Uncharacterized protein</fullName>
    </submittedName>
</protein>
<evidence type="ECO:0000256" key="1">
    <source>
        <dbReference type="SAM" id="MobiDB-lite"/>
    </source>
</evidence>
<gene>
    <name evidence="2" type="ORF">V5O48_014695</name>
</gene>
<accession>A0ABR3EWX7</accession>
<comment type="caution">
    <text evidence="2">The sequence shown here is derived from an EMBL/GenBank/DDBJ whole genome shotgun (WGS) entry which is preliminary data.</text>
</comment>